<keyword evidence="2" id="KW-0732">Signal</keyword>
<dbReference type="EMBL" id="BARV01033133">
    <property type="protein sequence ID" value="GAI41921.1"/>
    <property type="molecule type" value="Genomic_DNA"/>
</dbReference>
<evidence type="ECO:0000313" key="5">
    <source>
        <dbReference type="EMBL" id="GAI41921.1"/>
    </source>
</evidence>
<dbReference type="Pfam" id="PF03958">
    <property type="entry name" value="Secretin_N"/>
    <property type="match status" value="1"/>
</dbReference>
<dbReference type="GO" id="GO:0015627">
    <property type="term" value="C:type II protein secretion system complex"/>
    <property type="evidence" value="ECO:0007669"/>
    <property type="project" value="TreeGrafter"/>
</dbReference>
<reference evidence="5" key="1">
    <citation type="journal article" date="2014" name="Front. Microbiol.">
        <title>High frequency of phylogenetically diverse reductive dehalogenase-homologous genes in deep subseafloor sedimentary metagenomes.</title>
        <authorList>
            <person name="Kawai M."/>
            <person name="Futagami T."/>
            <person name="Toyoda A."/>
            <person name="Takaki Y."/>
            <person name="Nishi S."/>
            <person name="Hori S."/>
            <person name="Arai W."/>
            <person name="Tsubouchi T."/>
            <person name="Morono Y."/>
            <person name="Uchiyama I."/>
            <person name="Ito T."/>
            <person name="Fujiyama A."/>
            <person name="Inagaki F."/>
            <person name="Takami H."/>
        </authorList>
    </citation>
    <scope>NUCLEOTIDE SEQUENCE</scope>
    <source>
        <strain evidence="5">Expedition CK06-06</strain>
    </source>
</reference>
<keyword evidence="3" id="KW-0472">Membrane</keyword>
<dbReference type="PANTHER" id="PTHR30332:SF24">
    <property type="entry name" value="SECRETIN GSPD-RELATED"/>
    <property type="match status" value="1"/>
</dbReference>
<evidence type="ECO:0000256" key="2">
    <source>
        <dbReference type="ARBA" id="ARBA00022729"/>
    </source>
</evidence>
<accession>X1PHF3</accession>
<proteinExistence type="predicted"/>
<dbReference type="Gene3D" id="3.30.1370.120">
    <property type="match status" value="1"/>
</dbReference>
<dbReference type="AlphaFoldDB" id="X1PHF3"/>
<protein>
    <recommendedName>
        <fullName evidence="4">NolW-like domain-containing protein</fullName>
    </recommendedName>
</protein>
<comment type="subcellular location">
    <subcellularLocation>
        <location evidence="1">Membrane</location>
    </subcellularLocation>
</comment>
<name>X1PHF3_9ZZZZ</name>
<organism evidence="5">
    <name type="scientific">marine sediment metagenome</name>
    <dbReference type="NCBI Taxonomy" id="412755"/>
    <lineage>
        <taxon>unclassified sequences</taxon>
        <taxon>metagenomes</taxon>
        <taxon>ecological metagenomes</taxon>
    </lineage>
</organism>
<comment type="caution">
    <text evidence="5">The sequence shown here is derived from an EMBL/GenBank/DDBJ whole genome shotgun (WGS) entry which is preliminary data.</text>
</comment>
<dbReference type="InterPro" id="IPR038591">
    <property type="entry name" value="NolW-like_sf"/>
</dbReference>
<feature type="non-terminal residue" evidence="5">
    <location>
        <position position="100"/>
    </location>
</feature>
<feature type="domain" description="NolW-like" evidence="4">
    <location>
        <begin position="8"/>
        <end position="69"/>
    </location>
</feature>
<evidence type="ECO:0000259" key="4">
    <source>
        <dbReference type="Pfam" id="PF03958"/>
    </source>
</evidence>
<dbReference type="InterPro" id="IPR050810">
    <property type="entry name" value="Bact_Secretion_Sys_Channel"/>
</dbReference>
<evidence type="ECO:0000256" key="1">
    <source>
        <dbReference type="ARBA" id="ARBA00004370"/>
    </source>
</evidence>
<dbReference type="GO" id="GO:0009306">
    <property type="term" value="P:protein secretion"/>
    <property type="evidence" value="ECO:0007669"/>
    <property type="project" value="TreeGrafter"/>
</dbReference>
<dbReference type="GO" id="GO:0016020">
    <property type="term" value="C:membrane"/>
    <property type="evidence" value="ECO:0007669"/>
    <property type="project" value="UniProtKB-SubCell"/>
</dbReference>
<evidence type="ECO:0000256" key="3">
    <source>
        <dbReference type="ARBA" id="ARBA00023136"/>
    </source>
</evidence>
<gene>
    <name evidence="5" type="ORF">S06H3_52140</name>
</gene>
<dbReference type="InterPro" id="IPR005644">
    <property type="entry name" value="NolW-like"/>
</dbReference>
<sequence length="100" mass="11219">MESPDLFVKTVTLKFLDAKNLRIAIAGMVSEHGIISIDGKSNSLIVCDTKENLEKILTQIKKADRTPKQIMVEVVILDVQLDDDTEIGINWDLLSDKTYD</sequence>
<dbReference type="PANTHER" id="PTHR30332">
    <property type="entry name" value="PROBABLE GENERAL SECRETION PATHWAY PROTEIN D"/>
    <property type="match status" value="1"/>
</dbReference>